<proteinExistence type="predicted"/>
<protein>
    <submittedName>
        <fullName evidence="1">Uncharacterized protein</fullName>
    </submittedName>
</protein>
<evidence type="ECO:0000313" key="1">
    <source>
        <dbReference type="EMBL" id="MSE08157.1"/>
    </source>
</evidence>
<gene>
    <name evidence="1" type="ORF">GKC33_05320</name>
</gene>
<comment type="caution">
    <text evidence="1">The sequence shown here is derived from an EMBL/GenBank/DDBJ whole genome shotgun (WGS) entry which is preliminary data.</text>
</comment>
<name>A0A7X2SSL1_9LACO</name>
<organism evidence="1 2">
    <name type="scientific">Ligilactobacillus salivarius</name>
    <dbReference type="NCBI Taxonomy" id="1624"/>
    <lineage>
        <taxon>Bacteria</taxon>
        <taxon>Bacillati</taxon>
        <taxon>Bacillota</taxon>
        <taxon>Bacilli</taxon>
        <taxon>Lactobacillales</taxon>
        <taxon>Lactobacillaceae</taxon>
        <taxon>Ligilactobacillus</taxon>
    </lineage>
</organism>
<dbReference type="Proteomes" id="UP000467635">
    <property type="component" value="Unassembled WGS sequence"/>
</dbReference>
<dbReference type="EMBL" id="WKKX01000185">
    <property type="protein sequence ID" value="MSE08157.1"/>
    <property type="molecule type" value="Genomic_DNA"/>
</dbReference>
<sequence length="70" mass="8225">MVQNFKQEDFILLESELQEALSLSQKSFEVHIMAFDGVPNYEDHIAEFVRNSDKISRYDRTVSGFKFHIV</sequence>
<dbReference type="AlphaFoldDB" id="A0A7X2SSL1"/>
<evidence type="ECO:0000313" key="2">
    <source>
        <dbReference type="Proteomes" id="UP000467635"/>
    </source>
</evidence>
<accession>A0A7X2SSL1</accession>
<reference evidence="1 2" key="1">
    <citation type="submission" date="2019-11" db="EMBL/GenBank/DDBJ databases">
        <title>Draft Genome Sequence of Plant Growth-Promoting Rhizosphere-Associated Bacteria.</title>
        <authorList>
            <person name="Vasilyev I.Y."/>
            <person name="Radchenko V."/>
            <person name="Ilnitskaya E.V."/>
        </authorList>
    </citation>
    <scope>NUCLEOTIDE SEQUENCE [LARGE SCALE GENOMIC DNA]</scope>
    <source>
        <strain evidence="1 2">VRA_01-1sq_f</strain>
    </source>
</reference>